<proteinExistence type="predicted"/>
<protein>
    <submittedName>
        <fullName evidence="2">Uncharacterized protein</fullName>
    </submittedName>
</protein>
<sequence>MNKKKILATIVSTTVILLTITFLNQSIIYKIKYYETREGVLIRLMNNTCEEEYRKLVNTSTKYYLIGLICLIIILGCTGLYIDENKGDDRLNNKFPILISNSMEIRNSSPFLNNTRYY</sequence>
<gene>
    <name evidence="2" type="ORF">ENU14_04980</name>
</gene>
<feature type="transmembrane region" description="Helical" evidence="1">
    <location>
        <begin position="63"/>
        <end position="82"/>
    </location>
</feature>
<keyword evidence="1" id="KW-1133">Transmembrane helix</keyword>
<evidence type="ECO:0000313" key="2">
    <source>
        <dbReference type="EMBL" id="HGM58919.1"/>
    </source>
</evidence>
<name>A0A7C4H693_STAMA</name>
<reference evidence="2" key="1">
    <citation type="journal article" date="2020" name="mSystems">
        <title>Genome- and Community-Level Interaction Insights into Carbon Utilization and Element Cycling Functions of Hydrothermarchaeota in Hydrothermal Sediment.</title>
        <authorList>
            <person name="Zhou Z."/>
            <person name="Liu Y."/>
            <person name="Xu W."/>
            <person name="Pan J."/>
            <person name="Luo Z.H."/>
            <person name="Li M."/>
        </authorList>
    </citation>
    <scope>NUCLEOTIDE SEQUENCE [LARGE SCALE GENOMIC DNA]</scope>
    <source>
        <strain evidence="2">SpSt-642</strain>
    </source>
</reference>
<organism evidence="2">
    <name type="scientific">Staphylothermus marinus</name>
    <dbReference type="NCBI Taxonomy" id="2280"/>
    <lineage>
        <taxon>Archaea</taxon>
        <taxon>Thermoproteota</taxon>
        <taxon>Thermoprotei</taxon>
        <taxon>Desulfurococcales</taxon>
        <taxon>Desulfurococcaceae</taxon>
        <taxon>Staphylothermus</taxon>
    </lineage>
</organism>
<feature type="transmembrane region" description="Helical" evidence="1">
    <location>
        <begin position="6"/>
        <end position="23"/>
    </location>
</feature>
<dbReference type="AlphaFoldDB" id="A0A7C4H693"/>
<comment type="caution">
    <text evidence="2">The sequence shown here is derived from an EMBL/GenBank/DDBJ whole genome shotgun (WGS) entry which is preliminary data.</text>
</comment>
<dbReference type="EMBL" id="DTBJ01000038">
    <property type="protein sequence ID" value="HGM58919.1"/>
    <property type="molecule type" value="Genomic_DNA"/>
</dbReference>
<evidence type="ECO:0000256" key="1">
    <source>
        <dbReference type="SAM" id="Phobius"/>
    </source>
</evidence>
<accession>A0A7C4H693</accession>
<keyword evidence="1" id="KW-0472">Membrane</keyword>
<keyword evidence="1" id="KW-0812">Transmembrane</keyword>